<reference evidence="3" key="1">
    <citation type="submission" date="2023-10" db="EMBL/GenBank/DDBJ databases">
        <title>Genome assemblies of two species of porcelain crab, Petrolisthes cinctipes and Petrolisthes manimaculis (Anomura: Porcellanidae).</title>
        <authorList>
            <person name="Angst P."/>
        </authorList>
    </citation>
    <scope>NUCLEOTIDE SEQUENCE</scope>
    <source>
        <strain evidence="3">PB745_01</strain>
        <tissue evidence="3">Gill</tissue>
    </source>
</reference>
<comment type="caution">
    <text evidence="3">The sequence shown here is derived from an EMBL/GenBank/DDBJ whole genome shotgun (WGS) entry which is preliminary data.</text>
</comment>
<feature type="domain" description="C2H2-type" evidence="2">
    <location>
        <begin position="324"/>
        <end position="352"/>
    </location>
</feature>
<sequence length="354" mass="39443">MCSADCWTDHRLIISKLNIHIQPQRRPQGQRVAKRLDFSKLECSLAAQELVSALDCKLADLQANSDDIEKDWKTLKTSVYSTALQVLGPATRNHQDWFDANDTEIQKLLKEKRQLLRAHQNDSTSTAKKAAFVSKRSIVQARLHSMLDAWLSSKVDEIQGFADRHDTKRFHDALMAVYGPPSCGSSPLLSADGTTLLKGKKEILERWVEHFDSVLNRPLSINNEAIARLPQVAINPDLDIPPSVEEVAKAFKQMSSGKAPGPDAIPAKVFKFGGPTLLKHRPTWLSHIQQGAKRAEEERTKTTEKKLELRKARAASVTDTAPTHMCPTCGRGFRSRIGLISHLRTQCSGSSTKK</sequence>
<keyword evidence="1" id="KW-0479">Metal-binding</keyword>
<evidence type="ECO:0000313" key="4">
    <source>
        <dbReference type="Proteomes" id="UP001286313"/>
    </source>
</evidence>
<dbReference type="AlphaFoldDB" id="A0AAE1F7Z2"/>
<name>A0AAE1F7Z2_PETCI</name>
<protein>
    <recommendedName>
        <fullName evidence="2">C2H2-type domain-containing protein</fullName>
    </recommendedName>
</protein>
<evidence type="ECO:0000256" key="1">
    <source>
        <dbReference type="PROSITE-ProRule" id="PRU00042"/>
    </source>
</evidence>
<keyword evidence="1" id="KW-0863">Zinc-finger</keyword>
<organism evidence="3 4">
    <name type="scientific">Petrolisthes cinctipes</name>
    <name type="common">Flat porcelain crab</name>
    <dbReference type="NCBI Taxonomy" id="88211"/>
    <lineage>
        <taxon>Eukaryota</taxon>
        <taxon>Metazoa</taxon>
        <taxon>Ecdysozoa</taxon>
        <taxon>Arthropoda</taxon>
        <taxon>Crustacea</taxon>
        <taxon>Multicrustacea</taxon>
        <taxon>Malacostraca</taxon>
        <taxon>Eumalacostraca</taxon>
        <taxon>Eucarida</taxon>
        <taxon>Decapoda</taxon>
        <taxon>Pleocyemata</taxon>
        <taxon>Anomura</taxon>
        <taxon>Galatheoidea</taxon>
        <taxon>Porcellanidae</taxon>
        <taxon>Petrolisthes</taxon>
    </lineage>
</organism>
<evidence type="ECO:0000259" key="2">
    <source>
        <dbReference type="PROSITE" id="PS50157"/>
    </source>
</evidence>
<dbReference type="Proteomes" id="UP001286313">
    <property type="component" value="Unassembled WGS sequence"/>
</dbReference>
<proteinExistence type="predicted"/>
<dbReference type="InterPro" id="IPR013087">
    <property type="entry name" value="Znf_C2H2_type"/>
</dbReference>
<dbReference type="PROSITE" id="PS50157">
    <property type="entry name" value="ZINC_FINGER_C2H2_2"/>
    <property type="match status" value="1"/>
</dbReference>
<gene>
    <name evidence="3" type="ORF">Pcinc_025834</name>
</gene>
<keyword evidence="4" id="KW-1185">Reference proteome</keyword>
<dbReference type="GO" id="GO:0008270">
    <property type="term" value="F:zinc ion binding"/>
    <property type="evidence" value="ECO:0007669"/>
    <property type="project" value="UniProtKB-KW"/>
</dbReference>
<keyword evidence="1" id="KW-0862">Zinc</keyword>
<accession>A0AAE1F7Z2</accession>
<evidence type="ECO:0000313" key="3">
    <source>
        <dbReference type="EMBL" id="KAK3868796.1"/>
    </source>
</evidence>
<dbReference type="EMBL" id="JAWQEG010002943">
    <property type="protein sequence ID" value="KAK3868796.1"/>
    <property type="molecule type" value="Genomic_DNA"/>
</dbReference>